<dbReference type="OrthoDB" id="6473522at2759"/>
<name>A0A4Y2VNW3_ARAVE</name>
<evidence type="ECO:0000259" key="1">
    <source>
        <dbReference type="PROSITE" id="PS50879"/>
    </source>
</evidence>
<protein>
    <recommendedName>
        <fullName evidence="1">RNase H type-1 domain-containing protein</fullName>
    </recommendedName>
</protein>
<dbReference type="AlphaFoldDB" id="A0A4Y2VNW3"/>
<evidence type="ECO:0000313" key="2">
    <source>
        <dbReference type="EMBL" id="GBO27025.1"/>
    </source>
</evidence>
<dbReference type="SUPFAM" id="SSF53098">
    <property type="entry name" value="Ribonuclease H-like"/>
    <property type="match status" value="1"/>
</dbReference>
<proteinExistence type="predicted"/>
<gene>
    <name evidence="2" type="ORF">AVEN_140434_1</name>
</gene>
<dbReference type="GO" id="GO:0004523">
    <property type="term" value="F:RNA-DNA hybrid ribonuclease activity"/>
    <property type="evidence" value="ECO:0007669"/>
    <property type="project" value="InterPro"/>
</dbReference>
<comment type="caution">
    <text evidence="2">The sequence shown here is derived from an EMBL/GenBank/DDBJ whole genome shotgun (WGS) entry which is preliminary data.</text>
</comment>
<dbReference type="EMBL" id="BGPR01050021">
    <property type="protein sequence ID" value="GBO27025.1"/>
    <property type="molecule type" value="Genomic_DNA"/>
</dbReference>
<dbReference type="CDD" id="cd09276">
    <property type="entry name" value="Rnase_HI_RT_non_LTR"/>
    <property type="match status" value="1"/>
</dbReference>
<feature type="domain" description="RNase H type-1" evidence="1">
    <location>
        <begin position="86"/>
        <end position="213"/>
    </location>
</feature>
<reference evidence="2 3" key="1">
    <citation type="journal article" date="2019" name="Sci. Rep.">
        <title>Orb-weaving spider Araneus ventricosus genome elucidates the spidroin gene catalogue.</title>
        <authorList>
            <person name="Kono N."/>
            <person name="Nakamura H."/>
            <person name="Ohtoshi R."/>
            <person name="Moran D.A.P."/>
            <person name="Shinohara A."/>
            <person name="Yoshida Y."/>
            <person name="Fujiwara M."/>
            <person name="Mori M."/>
            <person name="Tomita M."/>
            <person name="Arakawa K."/>
        </authorList>
    </citation>
    <scope>NUCLEOTIDE SEQUENCE [LARGE SCALE GENOMIC DNA]</scope>
</reference>
<dbReference type="GO" id="GO:0003676">
    <property type="term" value="F:nucleic acid binding"/>
    <property type="evidence" value="ECO:0007669"/>
    <property type="project" value="InterPro"/>
</dbReference>
<evidence type="ECO:0000313" key="3">
    <source>
        <dbReference type="Proteomes" id="UP000499080"/>
    </source>
</evidence>
<dbReference type="PROSITE" id="PS50879">
    <property type="entry name" value="RNASE_H_1"/>
    <property type="match status" value="1"/>
</dbReference>
<dbReference type="InterPro" id="IPR012337">
    <property type="entry name" value="RNaseH-like_sf"/>
</dbReference>
<dbReference type="Pfam" id="PF00075">
    <property type="entry name" value="RNase_H"/>
    <property type="match status" value="1"/>
</dbReference>
<dbReference type="Proteomes" id="UP000499080">
    <property type="component" value="Unassembled WGS sequence"/>
</dbReference>
<dbReference type="InterPro" id="IPR002156">
    <property type="entry name" value="RNaseH_domain"/>
</dbReference>
<keyword evidence="3" id="KW-1185">Reference proteome</keyword>
<dbReference type="InterPro" id="IPR036397">
    <property type="entry name" value="RNaseH_sf"/>
</dbReference>
<dbReference type="Gene3D" id="3.30.420.10">
    <property type="entry name" value="Ribonuclease H-like superfamily/Ribonuclease H"/>
    <property type="match status" value="1"/>
</dbReference>
<accession>A0A4Y2VNW3</accession>
<organism evidence="2 3">
    <name type="scientific">Araneus ventricosus</name>
    <name type="common">Orbweaver spider</name>
    <name type="synonym">Epeira ventricosa</name>
    <dbReference type="NCBI Taxonomy" id="182803"/>
    <lineage>
        <taxon>Eukaryota</taxon>
        <taxon>Metazoa</taxon>
        <taxon>Ecdysozoa</taxon>
        <taxon>Arthropoda</taxon>
        <taxon>Chelicerata</taxon>
        <taxon>Arachnida</taxon>
        <taxon>Araneae</taxon>
        <taxon>Araneomorphae</taxon>
        <taxon>Entelegynae</taxon>
        <taxon>Araneoidea</taxon>
        <taxon>Araneidae</taxon>
        <taxon>Araneus</taxon>
    </lineage>
</organism>
<sequence>MTTLVRGTFSFKARIRDVESLLPQEQGQGFFKSLNVSPNQIITFPKAPVFQCEICKIHTSDSDFQNKAQPTAIIEELFNDFISNNSEDSFIIATDASKSLTLTSIACISNQHSFVFRKHPINSIFTVEALAICQAIDDLSNPEKNLMILTDSLSVLQALKSISIRSPKIIHRLHHKKMIREKSNKKIKLIWTAGLSNISWNEKADFLARTATNSTPYLNCISAEDIISHLQKISIQKPTETFRNSKYYDSLGDIPSVVSLSPWLKHRREEITISRILTRMIITPSLLHKFDLYDNPTCHKCNQENDIEHILLNCTQYRAHRIKLWEKLQIDTQTPPS</sequence>